<feature type="transmembrane region" description="Helical" evidence="2">
    <location>
        <begin position="140"/>
        <end position="165"/>
    </location>
</feature>
<keyword evidence="2" id="KW-1133">Transmembrane helix</keyword>
<sequence>MDSSKDTDETAGSFELLSSPNAQGKQDLPKPTATPAEVRDYLVHSLHSKGISRDDATEIASRWKYGSDRELRSYPIAMYRKTFGPDDEEVWLVYMAVKAPFYRKENQNNFTLREQASILTVSTAVFCIGVWMMVHHPNDPWIVVATLLLILGMVGAAFAIVDMCVDKDPEKKAERELQDHWRQKFGQHGDGPPKEA</sequence>
<accession>A0AAV9PGE2</accession>
<organism evidence="3 4">
    <name type="scientific">Saxophila tyrrhenica</name>
    <dbReference type="NCBI Taxonomy" id="1690608"/>
    <lineage>
        <taxon>Eukaryota</taxon>
        <taxon>Fungi</taxon>
        <taxon>Dikarya</taxon>
        <taxon>Ascomycota</taxon>
        <taxon>Pezizomycotina</taxon>
        <taxon>Dothideomycetes</taxon>
        <taxon>Dothideomycetidae</taxon>
        <taxon>Mycosphaerellales</taxon>
        <taxon>Extremaceae</taxon>
        <taxon>Saxophila</taxon>
    </lineage>
</organism>
<feature type="transmembrane region" description="Helical" evidence="2">
    <location>
        <begin position="116"/>
        <end position="134"/>
    </location>
</feature>
<comment type="caution">
    <text evidence="3">The sequence shown here is derived from an EMBL/GenBank/DDBJ whole genome shotgun (WGS) entry which is preliminary data.</text>
</comment>
<evidence type="ECO:0000313" key="4">
    <source>
        <dbReference type="Proteomes" id="UP001337655"/>
    </source>
</evidence>
<dbReference type="Proteomes" id="UP001337655">
    <property type="component" value="Unassembled WGS sequence"/>
</dbReference>
<reference evidence="3 4" key="1">
    <citation type="submission" date="2023-08" db="EMBL/GenBank/DDBJ databases">
        <title>Black Yeasts Isolated from many extreme environments.</title>
        <authorList>
            <person name="Coleine C."/>
            <person name="Stajich J.E."/>
            <person name="Selbmann L."/>
        </authorList>
    </citation>
    <scope>NUCLEOTIDE SEQUENCE [LARGE SCALE GENOMIC DNA]</scope>
    <source>
        <strain evidence="3 4">CCFEE 5935</strain>
    </source>
</reference>
<name>A0AAV9PGE2_9PEZI</name>
<keyword evidence="2" id="KW-0812">Transmembrane</keyword>
<evidence type="ECO:0000256" key="2">
    <source>
        <dbReference type="SAM" id="Phobius"/>
    </source>
</evidence>
<protein>
    <submittedName>
        <fullName evidence="3">Uncharacterized protein</fullName>
    </submittedName>
</protein>
<proteinExistence type="predicted"/>
<keyword evidence="4" id="KW-1185">Reference proteome</keyword>
<keyword evidence="2" id="KW-0472">Membrane</keyword>
<dbReference type="AlphaFoldDB" id="A0AAV9PGE2"/>
<feature type="region of interest" description="Disordered" evidence="1">
    <location>
        <begin position="1"/>
        <end position="34"/>
    </location>
</feature>
<evidence type="ECO:0000313" key="3">
    <source>
        <dbReference type="EMBL" id="KAK5171188.1"/>
    </source>
</evidence>
<gene>
    <name evidence="3" type="ORF">LTR77_004332</name>
</gene>
<dbReference type="GeneID" id="89925678"/>
<evidence type="ECO:0000256" key="1">
    <source>
        <dbReference type="SAM" id="MobiDB-lite"/>
    </source>
</evidence>
<dbReference type="EMBL" id="JAVRRT010000006">
    <property type="protein sequence ID" value="KAK5171188.1"/>
    <property type="molecule type" value="Genomic_DNA"/>
</dbReference>
<dbReference type="RefSeq" id="XP_064660216.1">
    <property type="nucleotide sequence ID" value="XM_064801586.1"/>
</dbReference>